<dbReference type="Gene3D" id="3.40.50.300">
    <property type="entry name" value="P-loop containing nucleotide triphosphate hydrolases"/>
    <property type="match status" value="1"/>
</dbReference>
<gene>
    <name evidence="1" type="ORF">N011_23275</name>
</gene>
<dbReference type="RefSeq" id="WP_024696249.1">
    <property type="nucleotide sequence ID" value="NZ_CP159362.1"/>
</dbReference>
<reference evidence="1" key="2">
    <citation type="submission" date="2024-07" db="EMBL/GenBank/DDBJ databases">
        <title>A complete genome sequence for Pseudomonas syringae CC1417.</title>
        <authorList>
            <person name="Baltrus D.A."/>
        </authorList>
    </citation>
    <scope>NUCLEOTIDE SEQUENCE</scope>
    <source>
        <strain evidence="1">CC1417</strain>
    </source>
</reference>
<reference evidence="1" key="1">
    <citation type="journal article" date="2014" name="Genome Announc.">
        <title>Draft Genome Sequences of a Phylogenetically Diverse Suite of Pseudomonas syringae Strains from Multiple Source Populations.</title>
        <authorList>
            <person name="Baltrus D.A."/>
            <person name="Yourstone S."/>
            <person name="Lind A."/>
            <person name="Guilbaud C."/>
            <person name="Sands D.C."/>
            <person name="Jones C.D."/>
            <person name="Morris C.E."/>
            <person name="Dangl J.L."/>
        </authorList>
    </citation>
    <scope>NUCLEOTIDE SEQUENCE</scope>
    <source>
        <strain evidence="1">CC1417</strain>
    </source>
</reference>
<organism evidence="1">
    <name type="scientific">Pseudomonas syringae CC1417</name>
    <dbReference type="NCBI Taxonomy" id="1357272"/>
    <lineage>
        <taxon>Bacteria</taxon>
        <taxon>Pseudomonadati</taxon>
        <taxon>Pseudomonadota</taxon>
        <taxon>Gammaproteobacteria</taxon>
        <taxon>Pseudomonadales</taxon>
        <taxon>Pseudomonadaceae</taxon>
        <taxon>Pseudomonas</taxon>
        <taxon>Pseudomonas syringae</taxon>
    </lineage>
</organism>
<dbReference type="SUPFAM" id="SSF52540">
    <property type="entry name" value="P-loop containing nucleoside triphosphate hydrolases"/>
    <property type="match status" value="1"/>
</dbReference>
<name>A0AAU8LFM8_PSESX</name>
<dbReference type="AlphaFoldDB" id="A0AAU8LFM8"/>
<evidence type="ECO:0000313" key="1">
    <source>
        <dbReference type="EMBL" id="XCN67371.1"/>
    </source>
</evidence>
<accession>A0AAU8LFM8</accession>
<protein>
    <submittedName>
        <fullName evidence="1">Sulfotransferase family protein</fullName>
    </submittedName>
</protein>
<dbReference type="PANTHER" id="PTHR33844">
    <property type="entry name" value="SULFOTRANSFER_1 DOMAIN-CONTAINING PROTEIN"/>
    <property type="match status" value="1"/>
</dbReference>
<dbReference type="InterPro" id="IPR027417">
    <property type="entry name" value="P-loop_NTPase"/>
</dbReference>
<proteinExistence type="predicted"/>
<dbReference type="EMBL" id="CP159362">
    <property type="protein sequence ID" value="XCN67371.1"/>
    <property type="molecule type" value="Genomic_DNA"/>
</dbReference>
<sequence>MTPTEHNFTRAVFASSHRKLLRADEVEPPHLQGWYPILANAKPQGLWWRYLGEQPFSEAFFSETLQDQPAEQRQRCFTGFNALEALPEGLPLSAFILHVSRCGSTLMTQMLTTLPQCVALSEPPVIDSLLHMHRQGGLDRETCINVLRGLIRALGQQRDPRQTHLFIKLDCWQLQDLELIREVFPEVPLLFLYREPLQVLASHRRQRGPQMLPGMLDSHWVNASTEHAPGDFDIYCLLVLSRFMQVALDATRQQQLELLNYRELPQVMPERLLDRFALQCSATEREQMIQRASLHAKDNQPFKGDAQPDFILGAEPDQTLLDQVQGLYEALEQLRRG</sequence>
<dbReference type="PANTHER" id="PTHR33844:SF1">
    <property type="entry name" value="SULFOTRANSFERASE DOMAIN-CONTAINING PROTEIN"/>
    <property type="match status" value="1"/>
</dbReference>